<keyword evidence="1" id="KW-1133">Transmembrane helix</keyword>
<comment type="caution">
    <text evidence="3">The sequence shown here is derived from an EMBL/GenBank/DDBJ whole genome shotgun (WGS) entry which is preliminary data.</text>
</comment>
<dbReference type="Proteomes" id="UP000194798">
    <property type="component" value="Unassembled WGS sequence"/>
</dbReference>
<keyword evidence="1" id="KW-0472">Membrane</keyword>
<dbReference type="AlphaFoldDB" id="A0A251XC42"/>
<dbReference type="Pfam" id="PF12158">
    <property type="entry name" value="DUF3592"/>
    <property type="match status" value="1"/>
</dbReference>
<evidence type="ECO:0000313" key="3">
    <source>
        <dbReference type="EMBL" id="OUD16158.1"/>
    </source>
</evidence>
<sequence length="281" mass="33103">MIMVKKTNHLSLPPNLKMRKGWLIFGLILCAIAAWLSWLVLTVAIEAFKVKRWTQTPVFITEVELETRLRNKNLDHNLVVSYRYVFDGKRYENSRVTLRNAGANLSTFYKRVFNELETHQYDEKAFLAYVNPRQPEQAVLYFYIKKSHLSLLLMAAMTLWTFAYWSVLNGLRAPLPSEAKLMIMYPRQPWKHRHEWQTPLIKSEQKTTHSGFMAIVLLWNTFSVPLFFWIWEKIDGDPMLLLTSRHFGDVVLLIFPVIGIIFFGGIFTFFFSESSLWRCHS</sequence>
<feature type="domain" description="DUF3592" evidence="2">
    <location>
        <begin position="60"/>
        <end position="141"/>
    </location>
</feature>
<protein>
    <recommendedName>
        <fullName evidence="2">DUF3592 domain-containing protein</fullName>
    </recommendedName>
</protein>
<dbReference type="InterPro" id="IPR021994">
    <property type="entry name" value="DUF3592"/>
</dbReference>
<feature type="transmembrane region" description="Helical" evidence="1">
    <location>
        <begin position="211"/>
        <end position="231"/>
    </location>
</feature>
<name>A0A251XC42_9GAMM</name>
<feature type="transmembrane region" description="Helical" evidence="1">
    <location>
        <begin position="21"/>
        <end position="45"/>
    </location>
</feature>
<evidence type="ECO:0000256" key="1">
    <source>
        <dbReference type="SAM" id="Phobius"/>
    </source>
</evidence>
<feature type="transmembrane region" description="Helical" evidence="1">
    <location>
        <begin position="251"/>
        <end position="271"/>
    </location>
</feature>
<gene>
    <name evidence="3" type="ORF">TPSD3_00065</name>
</gene>
<proteinExistence type="predicted"/>
<accession>A0A251XC42</accession>
<keyword evidence="1" id="KW-0812">Transmembrane</keyword>
<organism evidence="3 4">
    <name type="scientific">Thioflexithrix psekupsensis</name>
    <dbReference type="NCBI Taxonomy" id="1570016"/>
    <lineage>
        <taxon>Bacteria</taxon>
        <taxon>Pseudomonadati</taxon>
        <taxon>Pseudomonadota</taxon>
        <taxon>Gammaproteobacteria</taxon>
        <taxon>Thiotrichales</taxon>
        <taxon>Thioflexithrix</taxon>
    </lineage>
</organism>
<reference evidence="3 4" key="1">
    <citation type="submission" date="2016-12" db="EMBL/GenBank/DDBJ databases">
        <title>Thioflexothrix psekupsii D3 genome sequencing and assembly.</title>
        <authorList>
            <person name="Fomenkov A."/>
            <person name="Vincze T."/>
            <person name="Grabovich M."/>
            <person name="Anton B.P."/>
            <person name="Dubinina G."/>
            <person name="Orlova M."/>
            <person name="Belousova E."/>
            <person name="Roberts R.J."/>
        </authorList>
    </citation>
    <scope>NUCLEOTIDE SEQUENCE [LARGE SCALE GENOMIC DNA]</scope>
    <source>
        <strain evidence="3">D3</strain>
    </source>
</reference>
<dbReference type="OrthoDB" id="6402665at2"/>
<dbReference type="RefSeq" id="WP_086486558.1">
    <property type="nucleotide sequence ID" value="NZ_MSLT01000001.1"/>
</dbReference>
<evidence type="ECO:0000259" key="2">
    <source>
        <dbReference type="Pfam" id="PF12158"/>
    </source>
</evidence>
<keyword evidence="4" id="KW-1185">Reference proteome</keyword>
<evidence type="ECO:0000313" key="4">
    <source>
        <dbReference type="Proteomes" id="UP000194798"/>
    </source>
</evidence>
<feature type="transmembrane region" description="Helical" evidence="1">
    <location>
        <begin position="149"/>
        <end position="168"/>
    </location>
</feature>
<dbReference type="EMBL" id="MSLT01000001">
    <property type="protein sequence ID" value="OUD16158.1"/>
    <property type="molecule type" value="Genomic_DNA"/>
</dbReference>